<sequence>MSSSKCPLTVHDASGQIERAPVDDKVTYKDNIKANPLLKLITNHSGRHDEIFFHTYHQITELWFRQIITELDSIQVIFMEHKVHQNIMLIIERLDRIIKMFEVLCDQMKVMETLNPLEFVNFRSHLGQSSGFESFQFRMIENKIGIKKESRILHNQKHYSEVFKKDPETLEKIEDTETKESLFDRVNEWLKELYESSNEIVQDFLNNFSKAFISQPTSKENSQEFQDTLKEITDTRIYDQLLAKGERRLSWESFVTALTIQYQGKFGSFKNEWQLLNLLMDLDQIFMKWRFVHLSLVYRQIGVKRGTVGSSGYYYLQS</sequence>
<dbReference type="EnsemblMetazoa" id="CLYHEMT011142.1">
    <property type="protein sequence ID" value="CLYHEMP011142.1"/>
    <property type="gene ID" value="CLYHEMG011142"/>
</dbReference>
<organism evidence="1 2">
    <name type="scientific">Clytia hemisphaerica</name>
    <dbReference type="NCBI Taxonomy" id="252671"/>
    <lineage>
        <taxon>Eukaryota</taxon>
        <taxon>Metazoa</taxon>
        <taxon>Cnidaria</taxon>
        <taxon>Hydrozoa</taxon>
        <taxon>Hydroidolina</taxon>
        <taxon>Leptothecata</taxon>
        <taxon>Obeliida</taxon>
        <taxon>Clytiidae</taxon>
        <taxon>Clytia</taxon>
    </lineage>
</organism>
<dbReference type="GO" id="GO:0019441">
    <property type="term" value="P:L-tryptophan catabolic process to kynurenine"/>
    <property type="evidence" value="ECO:0007669"/>
    <property type="project" value="InterPro"/>
</dbReference>
<dbReference type="AlphaFoldDB" id="A0A7M5VG24"/>
<dbReference type="GO" id="GO:0004833">
    <property type="term" value="F:L-tryptophan 2,3-dioxygenase activity"/>
    <property type="evidence" value="ECO:0007669"/>
    <property type="project" value="InterPro"/>
</dbReference>
<dbReference type="Proteomes" id="UP000594262">
    <property type="component" value="Unplaced"/>
</dbReference>
<evidence type="ECO:0000313" key="1">
    <source>
        <dbReference type="EnsemblMetazoa" id="CLYHEMP011142.1"/>
    </source>
</evidence>
<dbReference type="GO" id="GO:0046872">
    <property type="term" value="F:metal ion binding"/>
    <property type="evidence" value="ECO:0007669"/>
    <property type="project" value="InterPro"/>
</dbReference>
<dbReference type="Gene3D" id="1.20.58.480">
    <property type="match status" value="1"/>
</dbReference>
<reference evidence="1" key="1">
    <citation type="submission" date="2021-01" db="UniProtKB">
        <authorList>
            <consortium name="EnsemblMetazoa"/>
        </authorList>
    </citation>
    <scope>IDENTIFICATION</scope>
</reference>
<dbReference type="PANTHER" id="PTHR10138">
    <property type="entry name" value="TRYPTOPHAN 2,3-DIOXYGENASE"/>
    <property type="match status" value="1"/>
</dbReference>
<name>A0A7M5VG24_9CNID</name>
<keyword evidence="2" id="KW-1185">Reference proteome</keyword>
<accession>A0A7M5VG24</accession>
<dbReference type="Pfam" id="PF03301">
    <property type="entry name" value="Trp_dioxygenase"/>
    <property type="match status" value="1"/>
</dbReference>
<proteinExistence type="predicted"/>
<evidence type="ECO:0000313" key="2">
    <source>
        <dbReference type="Proteomes" id="UP000594262"/>
    </source>
</evidence>
<evidence type="ECO:0008006" key="3">
    <source>
        <dbReference type="Google" id="ProtNLM"/>
    </source>
</evidence>
<dbReference type="GO" id="GO:0019442">
    <property type="term" value="P:L-tryptophan catabolic process to acetyl-CoA"/>
    <property type="evidence" value="ECO:0007669"/>
    <property type="project" value="TreeGrafter"/>
</dbReference>
<dbReference type="InterPro" id="IPR004981">
    <property type="entry name" value="Trp_2_3_dOase"/>
</dbReference>
<dbReference type="GO" id="GO:0020037">
    <property type="term" value="F:heme binding"/>
    <property type="evidence" value="ECO:0007669"/>
    <property type="project" value="InterPro"/>
</dbReference>
<dbReference type="SUPFAM" id="SSF140959">
    <property type="entry name" value="Indolic compounds 2,3-dioxygenase-like"/>
    <property type="match status" value="1"/>
</dbReference>
<protein>
    <recommendedName>
        <fullName evidence="3">Tryptophan 2,3-dioxygenase</fullName>
    </recommendedName>
</protein>
<dbReference type="OrthoDB" id="447477at2759"/>
<dbReference type="InterPro" id="IPR037217">
    <property type="entry name" value="Trp/Indoleamine_2_3_dOase-like"/>
</dbReference>
<dbReference type="PANTHER" id="PTHR10138:SF0">
    <property type="entry name" value="TRYPTOPHAN 2,3-DIOXYGENASE"/>
    <property type="match status" value="1"/>
</dbReference>